<keyword evidence="3" id="KW-0813">Transport</keyword>
<evidence type="ECO:0000256" key="3">
    <source>
        <dbReference type="ARBA" id="ARBA00022448"/>
    </source>
</evidence>
<dbReference type="GO" id="GO:0009279">
    <property type="term" value="C:cell outer membrane"/>
    <property type="evidence" value="ECO:0007669"/>
    <property type="project" value="UniProtKB-SubCell"/>
</dbReference>
<keyword evidence="6" id="KW-0472">Membrane</keyword>
<protein>
    <submittedName>
        <fullName evidence="8">TolC family protein</fullName>
    </submittedName>
</protein>
<evidence type="ECO:0000256" key="5">
    <source>
        <dbReference type="ARBA" id="ARBA00022692"/>
    </source>
</evidence>
<dbReference type="GO" id="GO:0015288">
    <property type="term" value="F:porin activity"/>
    <property type="evidence" value="ECO:0007669"/>
    <property type="project" value="TreeGrafter"/>
</dbReference>
<dbReference type="InterPro" id="IPR003423">
    <property type="entry name" value="OMP_efflux"/>
</dbReference>
<comment type="similarity">
    <text evidence="2">Belongs to the outer membrane factor (OMF) (TC 1.B.17) family.</text>
</comment>
<proteinExistence type="inferred from homology"/>
<reference evidence="8 9" key="1">
    <citation type="submission" date="2020-05" db="EMBL/GenBank/DDBJ databases">
        <title>Genome sequencing of Spirosoma sp. TS118.</title>
        <authorList>
            <person name="Lee J.-H."/>
            <person name="Jeong S."/>
            <person name="Zhao L."/>
            <person name="Jung J.-H."/>
            <person name="Kim M.-K."/>
            <person name="Lim S."/>
        </authorList>
    </citation>
    <scope>NUCLEOTIDE SEQUENCE [LARGE SCALE GENOMIC DNA]</scope>
    <source>
        <strain evidence="8 9">TS118</strain>
    </source>
</reference>
<evidence type="ECO:0000256" key="4">
    <source>
        <dbReference type="ARBA" id="ARBA00022452"/>
    </source>
</evidence>
<evidence type="ECO:0000313" key="9">
    <source>
        <dbReference type="Proteomes" id="UP000502756"/>
    </source>
</evidence>
<dbReference type="KEGG" id="stae:HNV11_08140"/>
<dbReference type="Proteomes" id="UP000502756">
    <property type="component" value="Chromosome"/>
</dbReference>
<keyword evidence="9" id="KW-1185">Reference proteome</keyword>
<organism evidence="8 9">
    <name type="scientific">Spirosoma taeanense</name>
    <dbReference type="NCBI Taxonomy" id="2735870"/>
    <lineage>
        <taxon>Bacteria</taxon>
        <taxon>Pseudomonadati</taxon>
        <taxon>Bacteroidota</taxon>
        <taxon>Cytophagia</taxon>
        <taxon>Cytophagales</taxon>
        <taxon>Cytophagaceae</taxon>
        <taxon>Spirosoma</taxon>
    </lineage>
</organism>
<accession>A0A6M5Y790</accession>
<dbReference type="PANTHER" id="PTHR30026">
    <property type="entry name" value="OUTER MEMBRANE PROTEIN TOLC"/>
    <property type="match status" value="1"/>
</dbReference>
<comment type="subcellular location">
    <subcellularLocation>
        <location evidence="1">Cell outer membrane</location>
    </subcellularLocation>
</comment>
<evidence type="ECO:0000256" key="7">
    <source>
        <dbReference type="ARBA" id="ARBA00023237"/>
    </source>
</evidence>
<dbReference type="InterPro" id="IPR051906">
    <property type="entry name" value="TolC-like"/>
</dbReference>
<keyword evidence="7" id="KW-0998">Cell outer membrane</keyword>
<gene>
    <name evidence="8" type="ORF">HNV11_08140</name>
</gene>
<sequence length="447" mass="49858">MLHCLRRLLLYRVNTPAGCWLLLGLLLAELPVVAQTSLSLAETLRLGGIHNTDLQLAIQREAIAQSNQRIGVPDRLPSVVLGVSQNNYLNQYNSPTNFVRGIYQDNSLNGGISGSLLLYNGGRLGLSQIQLNQLALRAALETQAVRQQVNRLLVEAYYRVVVEGAKLGVRSESVALSKARWVDFKAQERLGKASTFDVLQAENLFLIDSTSYFQQDIEYQIAQNRLHTAIGWNRFEPIVLTDSLTPTLHPAIFFNLSGKLISLNFDLRSRRIGVMVAENTIRLQKTAFKPTVRLNSSIYQSFTGTKFPDIPRINGNATSLLLAGFSLSVPLLPGREARRAVRQSELERGLSEITVRGAERRLLAEADLLERSYQEQSRIVALSERLINNAARSLTIAHNRLLGGFSNLIEYRSVQLAYTEAKLNHLQALYALKLIESTARQLIGTLK</sequence>
<dbReference type="RefSeq" id="WP_171739192.1">
    <property type="nucleotide sequence ID" value="NZ_CP053435.1"/>
</dbReference>
<dbReference type="PANTHER" id="PTHR30026:SF20">
    <property type="entry name" value="OUTER MEMBRANE PROTEIN TOLC"/>
    <property type="match status" value="1"/>
</dbReference>
<evidence type="ECO:0000256" key="1">
    <source>
        <dbReference type="ARBA" id="ARBA00004442"/>
    </source>
</evidence>
<keyword evidence="4" id="KW-1134">Transmembrane beta strand</keyword>
<evidence type="ECO:0000256" key="6">
    <source>
        <dbReference type="ARBA" id="ARBA00023136"/>
    </source>
</evidence>
<keyword evidence="5" id="KW-0812">Transmembrane</keyword>
<dbReference type="Pfam" id="PF02321">
    <property type="entry name" value="OEP"/>
    <property type="match status" value="1"/>
</dbReference>
<dbReference type="GO" id="GO:1990281">
    <property type="term" value="C:efflux pump complex"/>
    <property type="evidence" value="ECO:0007669"/>
    <property type="project" value="TreeGrafter"/>
</dbReference>
<dbReference type="GO" id="GO:0015562">
    <property type="term" value="F:efflux transmembrane transporter activity"/>
    <property type="evidence" value="ECO:0007669"/>
    <property type="project" value="InterPro"/>
</dbReference>
<dbReference type="Gene3D" id="1.20.1600.10">
    <property type="entry name" value="Outer membrane efflux proteins (OEP)"/>
    <property type="match status" value="1"/>
</dbReference>
<evidence type="ECO:0000256" key="2">
    <source>
        <dbReference type="ARBA" id="ARBA00007613"/>
    </source>
</evidence>
<name>A0A6M5Y790_9BACT</name>
<dbReference type="EMBL" id="CP053435">
    <property type="protein sequence ID" value="QJW89354.1"/>
    <property type="molecule type" value="Genomic_DNA"/>
</dbReference>
<evidence type="ECO:0000313" key="8">
    <source>
        <dbReference type="EMBL" id="QJW89354.1"/>
    </source>
</evidence>
<dbReference type="AlphaFoldDB" id="A0A6M5Y790"/>
<dbReference type="SUPFAM" id="SSF56954">
    <property type="entry name" value="Outer membrane efflux proteins (OEP)"/>
    <property type="match status" value="1"/>
</dbReference>